<protein>
    <submittedName>
        <fullName evidence="1">Uncharacterized protein</fullName>
    </submittedName>
</protein>
<proteinExistence type="predicted"/>
<dbReference type="Proteomes" id="UP000041254">
    <property type="component" value="Unassembled WGS sequence"/>
</dbReference>
<name>A0A0G4G1N2_VITBC</name>
<dbReference type="GO" id="GO:0005634">
    <property type="term" value="C:nucleus"/>
    <property type="evidence" value="ECO:0007669"/>
    <property type="project" value="TreeGrafter"/>
</dbReference>
<evidence type="ECO:0000313" key="1">
    <source>
        <dbReference type="EMBL" id="CEM21633.1"/>
    </source>
</evidence>
<gene>
    <name evidence="1" type="ORF">Vbra_16628</name>
</gene>
<evidence type="ECO:0000313" key="2">
    <source>
        <dbReference type="Proteomes" id="UP000041254"/>
    </source>
</evidence>
<dbReference type="GO" id="GO:0006513">
    <property type="term" value="P:protein monoubiquitination"/>
    <property type="evidence" value="ECO:0007669"/>
    <property type="project" value="TreeGrafter"/>
</dbReference>
<sequence length="470" mass="50071">MERNKDLPPSSVEHPLECAFLELVQLTGQCRLTASSRHSSASAASSARARFSLSDGQLEVWLERDGEAFAAIPLHHGGDDGEDGTSWSDDIAGELTQSASLCVTESSCGEDGGQVCLWRLRFRIGDSAAVRAMLMRRQGSGEVDRLQALESFAPACRCCGAELLKLPKCRFAALPSTLYTGFADSLACEECPPLPSFDPSELSFPAESATNDQPRSRGAQRLLSLSSRLSQRASPSAAARQPRTIGVDRHHLVVPLCVPSTRTKAFVAHKCYEGRLAVGGLDNGQIGGHSLSCGECKSAVGMAAAGEGGRGMVGRLWKQAISVGDVMDAYTEETAIAALIETAASESGLHRLTAHSSESESDDSIELIIALRDVATRRWRPQGSDGPTADPTNIQWRRAMKVMYRAVVSGGAVTARASAQWDLPPRLYKRLSVALAEGVDGDCGGSNGSGDERVSATEWKVAYLNLPPLL</sequence>
<dbReference type="GO" id="GO:0005829">
    <property type="term" value="C:cytosol"/>
    <property type="evidence" value="ECO:0007669"/>
    <property type="project" value="TreeGrafter"/>
</dbReference>
<dbReference type="InterPro" id="IPR019193">
    <property type="entry name" value="UBQ-conj_enz_E2-bd_prot"/>
</dbReference>
<organism evidence="1 2">
    <name type="scientific">Vitrella brassicaformis (strain CCMP3155)</name>
    <dbReference type="NCBI Taxonomy" id="1169540"/>
    <lineage>
        <taxon>Eukaryota</taxon>
        <taxon>Sar</taxon>
        <taxon>Alveolata</taxon>
        <taxon>Colpodellida</taxon>
        <taxon>Vitrellaceae</taxon>
        <taxon>Vitrella</taxon>
    </lineage>
</organism>
<dbReference type="PANTHER" id="PTHR31531">
    <property type="entry name" value="E3 UBIQUITIN-PROTEIN LIGASE E3D FAMILY MEMBER"/>
    <property type="match status" value="1"/>
</dbReference>
<reference evidence="1 2" key="1">
    <citation type="submission" date="2014-11" db="EMBL/GenBank/DDBJ databases">
        <authorList>
            <person name="Zhu J."/>
            <person name="Qi W."/>
            <person name="Song R."/>
        </authorList>
    </citation>
    <scope>NUCLEOTIDE SEQUENCE [LARGE SCALE GENOMIC DNA]</scope>
</reference>
<dbReference type="GO" id="GO:0031624">
    <property type="term" value="F:ubiquitin conjugating enzyme binding"/>
    <property type="evidence" value="ECO:0007669"/>
    <property type="project" value="TreeGrafter"/>
</dbReference>
<dbReference type="AlphaFoldDB" id="A0A0G4G1N2"/>
<dbReference type="OrthoDB" id="329067at2759"/>
<dbReference type="InParanoid" id="A0A0G4G1N2"/>
<dbReference type="GO" id="GO:0000209">
    <property type="term" value="P:protein polyubiquitination"/>
    <property type="evidence" value="ECO:0007669"/>
    <property type="project" value="TreeGrafter"/>
</dbReference>
<keyword evidence="2" id="KW-1185">Reference proteome</keyword>
<dbReference type="GO" id="GO:0030332">
    <property type="term" value="F:cyclin binding"/>
    <property type="evidence" value="ECO:0007669"/>
    <property type="project" value="TreeGrafter"/>
</dbReference>
<dbReference type="Pfam" id="PF09814">
    <property type="entry name" value="HECT_2"/>
    <property type="match status" value="1"/>
</dbReference>
<accession>A0A0G4G1N2</accession>
<dbReference type="GO" id="GO:0051865">
    <property type="term" value="P:protein autoubiquitination"/>
    <property type="evidence" value="ECO:0007669"/>
    <property type="project" value="TreeGrafter"/>
</dbReference>
<dbReference type="GO" id="GO:0061630">
    <property type="term" value="F:ubiquitin protein ligase activity"/>
    <property type="evidence" value="ECO:0007669"/>
    <property type="project" value="TreeGrafter"/>
</dbReference>
<dbReference type="EMBL" id="CDMY01000542">
    <property type="protein sequence ID" value="CEM21633.1"/>
    <property type="molecule type" value="Genomic_DNA"/>
</dbReference>
<dbReference type="GO" id="GO:0000151">
    <property type="term" value="C:ubiquitin ligase complex"/>
    <property type="evidence" value="ECO:0007669"/>
    <property type="project" value="TreeGrafter"/>
</dbReference>
<dbReference type="VEuPathDB" id="CryptoDB:Vbra_16628"/>
<dbReference type="GO" id="GO:0043161">
    <property type="term" value="P:proteasome-mediated ubiquitin-dependent protein catabolic process"/>
    <property type="evidence" value="ECO:0007669"/>
    <property type="project" value="TreeGrafter"/>
</dbReference>
<dbReference type="PANTHER" id="PTHR31531:SF2">
    <property type="entry name" value="E3 UBIQUITIN-PROTEIN LIGASE E3D"/>
    <property type="match status" value="1"/>
</dbReference>